<comment type="caution">
    <text evidence="8">The sequence shown here is derived from an EMBL/GenBank/DDBJ whole genome shotgun (WGS) entry which is preliminary data.</text>
</comment>
<dbReference type="PANTHER" id="PTHR11455:SF9">
    <property type="entry name" value="CRYPTOCHROME CIRCADIAN CLOCK 5 ISOFORM X1"/>
    <property type="match status" value="1"/>
</dbReference>
<dbReference type="EC" id="4.1.99.3" evidence="8"/>
<dbReference type="PROSITE" id="PS00394">
    <property type="entry name" value="DNA_PHOTOLYASES_1_1"/>
    <property type="match status" value="1"/>
</dbReference>
<dbReference type="Gene3D" id="1.25.40.80">
    <property type="match status" value="1"/>
</dbReference>
<dbReference type="InterPro" id="IPR014729">
    <property type="entry name" value="Rossmann-like_a/b/a_fold"/>
</dbReference>
<dbReference type="Gene3D" id="3.40.50.620">
    <property type="entry name" value="HUPs"/>
    <property type="match status" value="1"/>
</dbReference>
<evidence type="ECO:0000256" key="1">
    <source>
        <dbReference type="ARBA" id="ARBA00001932"/>
    </source>
</evidence>
<protein>
    <submittedName>
        <fullName evidence="8">Cryptochrome/photolyase family protein</fullName>
        <ecNumber evidence="8">4.1.99.3</ecNumber>
    </submittedName>
</protein>
<comment type="cofactor">
    <cofactor evidence="1">
        <name>(6R)-5,10-methylene-5,6,7,8-tetrahydrofolate</name>
        <dbReference type="ChEBI" id="CHEBI:15636"/>
    </cofactor>
</comment>
<keyword evidence="4 6" id="KW-0274">FAD</keyword>
<dbReference type="InterPro" id="IPR036155">
    <property type="entry name" value="Crypto/Photolyase_N_sf"/>
</dbReference>
<evidence type="ECO:0000313" key="8">
    <source>
        <dbReference type="EMBL" id="MFD1701559.1"/>
    </source>
</evidence>
<dbReference type="PRINTS" id="PR00147">
    <property type="entry name" value="DNAPHOTLYASE"/>
</dbReference>
<evidence type="ECO:0000313" key="9">
    <source>
        <dbReference type="Proteomes" id="UP001597308"/>
    </source>
</evidence>
<dbReference type="InterPro" id="IPR036134">
    <property type="entry name" value="Crypto/Photolyase_FAD-like_sf"/>
</dbReference>
<evidence type="ECO:0000259" key="7">
    <source>
        <dbReference type="PROSITE" id="PS51645"/>
    </source>
</evidence>
<dbReference type="PROSITE" id="PS00691">
    <property type="entry name" value="DNA_PHOTOLYASES_1_2"/>
    <property type="match status" value="1"/>
</dbReference>
<keyword evidence="8" id="KW-0456">Lyase</keyword>
<dbReference type="Proteomes" id="UP001597308">
    <property type="component" value="Unassembled WGS sequence"/>
</dbReference>
<evidence type="ECO:0000256" key="3">
    <source>
        <dbReference type="ARBA" id="ARBA00022630"/>
    </source>
</evidence>
<reference evidence="9" key="1">
    <citation type="journal article" date="2019" name="Int. J. Syst. Evol. Microbiol.">
        <title>The Global Catalogue of Microorganisms (GCM) 10K type strain sequencing project: providing services to taxonomists for standard genome sequencing and annotation.</title>
        <authorList>
            <consortium name="The Broad Institute Genomics Platform"/>
            <consortium name="The Broad Institute Genome Sequencing Center for Infectious Disease"/>
            <person name="Wu L."/>
            <person name="Ma J."/>
        </authorList>
    </citation>
    <scope>NUCLEOTIDE SEQUENCE [LARGE SCALE GENOMIC DNA]</scope>
    <source>
        <strain evidence="9">KCTC 23707</strain>
    </source>
</reference>
<dbReference type="Gene3D" id="1.10.579.10">
    <property type="entry name" value="DNA Cyclobutane Dipyrimidine Photolyase, subunit A, domain 3"/>
    <property type="match status" value="1"/>
</dbReference>
<evidence type="ECO:0000256" key="4">
    <source>
        <dbReference type="ARBA" id="ARBA00022827"/>
    </source>
</evidence>
<evidence type="ECO:0000256" key="6">
    <source>
        <dbReference type="RuleBase" id="RU004182"/>
    </source>
</evidence>
<feature type="domain" description="Photolyase/cryptochrome alpha/beta" evidence="7">
    <location>
        <begin position="8"/>
        <end position="137"/>
    </location>
</feature>
<comment type="similarity">
    <text evidence="6">Belongs to the DNA photolyase family.</text>
</comment>
<dbReference type="SUPFAM" id="SSF48173">
    <property type="entry name" value="Cryptochrome/photolyase FAD-binding domain"/>
    <property type="match status" value="1"/>
</dbReference>
<dbReference type="GO" id="GO:0003904">
    <property type="term" value="F:deoxyribodipyrimidine photo-lyase activity"/>
    <property type="evidence" value="ECO:0007669"/>
    <property type="project" value="UniProtKB-EC"/>
</dbReference>
<dbReference type="InterPro" id="IPR006050">
    <property type="entry name" value="DNA_photolyase_N"/>
</dbReference>
<dbReference type="InterPro" id="IPR002081">
    <property type="entry name" value="Cryptochrome/DNA_photolyase_1"/>
</dbReference>
<comment type="cofactor">
    <cofactor evidence="2">
        <name>FAD</name>
        <dbReference type="ChEBI" id="CHEBI:57692"/>
    </cofactor>
</comment>
<keyword evidence="5 6" id="KW-0157">Chromophore</keyword>
<evidence type="ECO:0000256" key="2">
    <source>
        <dbReference type="ARBA" id="ARBA00001974"/>
    </source>
</evidence>
<dbReference type="PROSITE" id="PS51645">
    <property type="entry name" value="PHR_CRY_ALPHA_BETA"/>
    <property type="match status" value="1"/>
</dbReference>
<dbReference type="EMBL" id="JBHUER010000001">
    <property type="protein sequence ID" value="MFD1701559.1"/>
    <property type="molecule type" value="Genomic_DNA"/>
</dbReference>
<organism evidence="8 9">
    <name type="scientific">Methylopila henanensis</name>
    <dbReference type="NCBI Taxonomy" id="873516"/>
    <lineage>
        <taxon>Bacteria</taxon>
        <taxon>Pseudomonadati</taxon>
        <taxon>Pseudomonadota</taxon>
        <taxon>Alphaproteobacteria</taxon>
        <taxon>Hyphomicrobiales</taxon>
        <taxon>Methylopilaceae</taxon>
        <taxon>Methylopila</taxon>
    </lineage>
</organism>
<sequence>MTSDPGRSCALLLFREDLRLADNPALTAAARSGRPVTALYVFDPDLRGARGLGAASCWWLAQSLRALADDCAAIGLPFAVRVGPTEETVRKAVAEAGAGLVGWNRRYVAAERDTDADIKSGLRDEGVDVESFNARLLYEPWEIEARSGGPLKVYSPFWRACRAKGEPPEPLPKPAKAKIAAGPKLEGIAIDELGLEPTKPDWAGGLREAWPVGEAGARRTLSAFLKRGLKGYATDRDRPDRPATSRMSPYLRFGEVGPRQLWHAAKQAADGGEASAKDVEKFHAELGWREFSYHLLHNNPDLASRNFNARFDDFPWRKPDSAHLRAWRKGRTGYPIVDAGMRQLWTTGWMHNRVRMICASFLIKDLLVDWRVGEDWFWDTLVDADPANNAASWQWVAGSGADAAPYFRVFNPTLQGEKFDPEGAYVKTFVPELKDVPLKWLHKPWEAPEDALRAAGVTLGQDYPKPIVDHRAARDQALAAFDRIKA</sequence>
<dbReference type="Pfam" id="PF00875">
    <property type="entry name" value="DNA_photolyase"/>
    <property type="match status" value="1"/>
</dbReference>
<accession>A0ABW4K2V4</accession>
<gene>
    <name evidence="8" type="ORF">ACFSCV_00925</name>
</gene>
<dbReference type="RefSeq" id="WP_378796103.1">
    <property type="nucleotide sequence ID" value="NZ_JBHUER010000001.1"/>
</dbReference>
<keyword evidence="3 6" id="KW-0285">Flavoprotein</keyword>
<evidence type="ECO:0000256" key="5">
    <source>
        <dbReference type="ARBA" id="ARBA00022991"/>
    </source>
</evidence>
<dbReference type="PANTHER" id="PTHR11455">
    <property type="entry name" value="CRYPTOCHROME"/>
    <property type="match status" value="1"/>
</dbReference>
<dbReference type="InterPro" id="IPR005101">
    <property type="entry name" value="Cryptochr/Photolyase_FAD-bd"/>
</dbReference>
<dbReference type="Pfam" id="PF03441">
    <property type="entry name" value="FAD_binding_7"/>
    <property type="match status" value="1"/>
</dbReference>
<dbReference type="InterPro" id="IPR018394">
    <property type="entry name" value="DNA_photolyase_1_CS_C"/>
</dbReference>
<keyword evidence="9" id="KW-1185">Reference proteome</keyword>
<proteinExistence type="inferred from homology"/>
<name>A0ABW4K2V4_9HYPH</name>
<dbReference type="SUPFAM" id="SSF52425">
    <property type="entry name" value="Cryptochrome/photolyase, N-terminal domain"/>
    <property type="match status" value="1"/>
</dbReference>